<dbReference type="InterPro" id="IPR011990">
    <property type="entry name" value="TPR-like_helical_dom_sf"/>
</dbReference>
<dbReference type="SUPFAM" id="SSF46565">
    <property type="entry name" value="Chaperone J-domain"/>
    <property type="match status" value="1"/>
</dbReference>
<dbReference type="EC" id="3.6.4.13" evidence="1"/>
<evidence type="ECO:0000256" key="3">
    <source>
        <dbReference type="ARBA" id="ARBA00022801"/>
    </source>
</evidence>
<feature type="compositionally biased region" description="Low complexity" evidence="8">
    <location>
        <begin position="794"/>
        <end position="806"/>
    </location>
</feature>
<dbReference type="Pfam" id="PF00270">
    <property type="entry name" value="DEAD"/>
    <property type="match status" value="1"/>
</dbReference>
<dbReference type="SMART" id="SM00271">
    <property type="entry name" value="DnaJ"/>
    <property type="match status" value="1"/>
</dbReference>
<dbReference type="PROSITE" id="PS51192">
    <property type="entry name" value="HELICASE_ATP_BIND_1"/>
    <property type="match status" value="1"/>
</dbReference>
<dbReference type="InterPro" id="IPR014001">
    <property type="entry name" value="Helicase_ATP-bd"/>
</dbReference>
<proteinExistence type="predicted"/>
<evidence type="ECO:0000259" key="9">
    <source>
        <dbReference type="PROSITE" id="PS50076"/>
    </source>
</evidence>
<evidence type="ECO:0000313" key="13">
    <source>
        <dbReference type="EMBL" id="KAF4735316.1"/>
    </source>
</evidence>
<dbReference type="FunFam" id="3.40.50.300:FF:000079">
    <property type="entry name" value="probable ATP-dependent RNA helicase DDX17"/>
    <property type="match status" value="1"/>
</dbReference>
<dbReference type="AlphaFoldDB" id="A0A7J6ST14"/>
<dbReference type="CDD" id="cd18787">
    <property type="entry name" value="SF2_C_DEAD"/>
    <property type="match status" value="1"/>
</dbReference>
<dbReference type="InterPro" id="IPR019734">
    <property type="entry name" value="TPR_rpt"/>
</dbReference>
<dbReference type="InterPro" id="IPR036869">
    <property type="entry name" value="J_dom_sf"/>
</dbReference>
<dbReference type="InterPro" id="IPR000629">
    <property type="entry name" value="RNA-helicase_DEAD-box_CS"/>
</dbReference>
<dbReference type="PROSITE" id="PS00039">
    <property type="entry name" value="DEAD_ATP_HELICASE"/>
    <property type="match status" value="1"/>
</dbReference>
<dbReference type="GO" id="GO:0003724">
    <property type="term" value="F:RNA helicase activity"/>
    <property type="evidence" value="ECO:0007669"/>
    <property type="project" value="UniProtKB-EC"/>
</dbReference>
<dbReference type="PRINTS" id="PR00625">
    <property type="entry name" value="JDOMAIN"/>
</dbReference>
<feature type="region of interest" description="Disordered" evidence="8">
    <location>
        <begin position="962"/>
        <end position="981"/>
    </location>
</feature>
<feature type="region of interest" description="Disordered" evidence="8">
    <location>
        <begin position="778"/>
        <end position="833"/>
    </location>
</feature>
<dbReference type="Gene3D" id="3.40.50.300">
    <property type="entry name" value="P-loop containing nucleotide triphosphate hydrolases"/>
    <property type="match status" value="2"/>
</dbReference>
<dbReference type="FunFam" id="3.40.50.300:FF:000008">
    <property type="entry name" value="ATP-dependent RNA helicase RhlB"/>
    <property type="match status" value="1"/>
</dbReference>
<dbReference type="SMART" id="SM00487">
    <property type="entry name" value="DEXDc"/>
    <property type="match status" value="1"/>
</dbReference>
<evidence type="ECO:0000259" key="12">
    <source>
        <dbReference type="PROSITE" id="PS51195"/>
    </source>
</evidence>
<dbReference type="InterPro" id="IPR001623">
    <property type="entry name" value="DnaJ_domain"/>
</dbReference>
<gene>
    <name evidence="13" type="ORF">FOZ62_027634</name>
</gene>
<comment type="caution">
    <text evidence="13">The sequence shown here is derived from an EMBL/GenBank/DDBJ whole genome shotgun (WGS) entry which is preliminary data.</text>
</comment>
<feature type="region of interest" description="Disordered" evidence="8">
    <location>
        <begin position="1"/>
        <end position="23"/>
    </location>
</feature>
<dbReference type="PROSITE" id="PS51194">
    <property type="entry name" value="HELICASE_CTER"/>
    <property type="match status" value="1"/>
</dbReference>
<dbReference type="PROSITE" id="PS50076">
    <property type="entry name" value="DNAJ_2"/>
    <property type="match status" value="1"/>
</dbReference>
<evidence type="ECO:0000259" key="11">
    <source>
        <dbReference type="PROSITE" id="PS51194"/>
    </source>
</evidence>
<sequence length="1041" mass="114804">MAYDYGRRRSRSRSRDRYDNGSRGAGGRGGYYGGYGGGYGGGNGGFYGGNYAGGSYNNTGLGGGLREQDWSQVTLAKFEKNFYVEHPDVAAMSPDEVDKVRKDRQITVVHGKGVPKPIVTFEQAGFPDYILHEIKQAGFERPSPIQVQGWPVAMSGRDMVGIAETGSGKTLAFLLPAIVHINAQPYLQRGDGPIVLVLAPTRELAVQTQEECNRFGRSSRIRNTCVYGGTPRGPQARALSEGVEICIATPGRLIDFLESGRTNLRRVTYLVLDEADRMLDMGFEPQIRKITSQVRPDRQTLLWSATWPKEIQGLARDLCREEPVHINVGSMSLRACHKYVGVTQYVDVVQEYEKKDKLKQLLERIMDGSKIVVFTDTKRAADDLTRMLRMDGWPALCIHGDKKQEERDWVLQEFKSGKSPIMIATDVASRGLDVKDLRHVINYDFPGQIEDYVHRIGRTGRAGTKGSAYSFFTPDKYKMAKDLIGVLREAEQAIPPELEKIAQSSMGYGGSSNGRWGGSRGGGGYRGGNGGGKAKPLKAPKSGKHDDADTIAMKKQMNEKKAAEKAAAKALMAKKKRFSCMSSSPPAEFKDFYEVLGICPTATDAEIKTAYRETIKLWHPDKHKGDGREEALGKSQIINEAYAVLRDPDKRQKFDIELLKNRRTRADAAKEEGNKCYRSSKFEEAVQHYSRAIDLDSTNHVYYSNRSTAYAALAKWGESREDAEKCLEINEQSVRAHYNLVRAKIKMGHLGDAQKTLTIALGKFPRDSDLIKLRTELFTSSSRPSTPPSKLQASSRLSSLTPPRSRSVVRDSTPTRERGRTPPRSIDDDDDELERTANFGKLRVIGDTALMRVREWPKQVDREKGDGSQEERAACFGMPTASAGAAGEGGVGELPPLAARLRQQMKPAINPITGAPVAVSPVAEGSLSYRRSGSNDQKGAWQPPPPMPDGRKLAAVAPPSLAVHRSSPPHHVGAVRRDLTPPARPYRHSDFADQPRSLTPPPYVEAGWMREIVPRGRAPSGPSLALAALKGRIFNGFTSKK</sequence>
<dbReference type="GO" id="GO:0016787">
    <property type="term" value="F:hydrolase activity"/>
    <property type="evidence" value="ECO:0007669"/>
    <property type="project" value="UniProtKB-KW"/>
</dbReference>
<accession>A0A7J6ST14</accession>
<evidence type="ECO:0000256" key="1">
    <source>
        <dbReference type="ARBA" id="ARBA00012552"/>
    </source>
</evidence>
<dbReference type="EMBL" id="JABANM010012858">
    <property type="protein sequence ID" value="KAF4735316.1"/>
    <property type="molecule type" value="Genomic_DNA"/>
</dbReference>
<evidence type="ECO:0000256" key="7">
    <source>
        <dbReference type="PROSITE-ProRule" id="PRU00552"/>
    </source>
</evidence>
<name>A0A7J6ST14_PEROL</name>
<dbReference type="PROSITE" id="PS51195">
    <property type="entry name" value="Q_MOTIF"/>
    <property type="match status" value="1"/>
</dbReference>
<reference evidence="13 14" key="1">
    <citation type="submission" date="2020-04" db="EMBL/GenBank/DDBJ databases">
        <title>Perkinsus olseni comparative genomics.</title>
        <authorList>
            <person name="Bogema D.R."/>
        </authorList>
    </citation>
    <scope>NUCLEOTIDE SEQUENCE [LARGE SCALE GENOMIC DNA]</scope>
    <source>
        <strain evidence="13">ATCC PRA-205</strain>
    </source>
</reference>
<feature type="domain" description="Helicase C-terminal" evidence="11">
    <location>
        <begin position="357"/>
        <end position="502"/>
    </location>
</feature>
<keyword evidence="5" id="KW-0067">ATP-binding</keyword>
<evidence type="ECO:0000259" key="10">
    <source>
        <dbReference type="PROSITE" id="PS51192"/>
    </source>
</evidence>
<dbReference type="PANTHER" id="PTHR47958">
    <property type="entry name" value="ATP-DEPENDENT RNA HELICASE DBP3"/>
    <property type="match status" value="1"/>
</dbReference>
<dbReference type="GO" id="GO:0003676">
    <property type="term" value="F:nucleic acid binding"/>
    <property type="evidence" value="ECO:0007669"/>
    <property type="project" value="InterPro"/>
</dbReference>
<evidence type="ECO:0000313" key="14">
    <source>
        <dbReference type="Proteomes" id="UP000574390"/>
    </source>
</evidence>
<dbReference type="InterPro" id="IPR027417">
    <property type="entry name" value="P-loop_NTPase"/>
</dbReference>
<protein>
    <recommendedName>
        <fullName evidence="1">RNA helicase</fullName>
        <ecNumber evidence="1">3.6.4.13</ecNumber>
    </recommendedName>
</protein>
<dbReference type="SMART" id="SM00490">
    <property type="entry name" value="HELICc"/>
    <property type="match status" value="1"/>
</dbReference>
<keyword evidence="3" id="KW-0378">Hydrolase</keyword>
<evidence type="ECO:0000256" key="6">
    <source>
        <dbReference type="PROSITE-ProRule" id="PRU00339"/>
    </source>
</evidence>
<evidence type="ECO:0000256" key="5">
    <source>
        <dbReference type="ARBA" id="ARBA00022840"/>
    </source>
</evidence>
<feature type="short sequence motif" description="Q motif" evidence="7">
    <location>
        <begin position="119"/>
        <end position="147"/>
    </location>
</feature>
<feature type="domain" description="DEAD-box RNA helicase Q" evidence="12">
    <location>
        <begin position="119"/>
        <end position="147"/>
    </location>
</feature>
<evidence type="ECO:0000256" key="4">
    <source>
        <dbReference type="ARBA" id="ARBA00022806"/>
    </source>
</evidence>
<dbReference type="SUPFAM" id="SSF48452">
    <property type="entry name" value="TPR-like"/>
    <property type="match status" value="1"/>
</dbReference>
<dbReference type="SMART" id="SM00028">
    <property type="entry name" value="TPR"/>
    <property type="match status" value="3"/>
</dbReference>
<dbReference type="CDD" id="cd06257">
    <property type="entry name" value="DnaJ"/>
    <property type="match status" value="1"/>
</dbReference>
<feature type="domain" description="J" evidence="9">
    <location>
        <begin position="591"/>
        <end position="658"/>
    </location>
</feature>
<dbReference type="Gene3D" id="1.10.287.110">
    <property type="entry name" value="DnaJ domain"/>
    <property type="match status" value="1"/>
</dbReference>
<feature type="compositionally biased region" description="Gly residues" evidence="8">
    <location>
        <begin position="507"/>
        <end position="533"/>
    </location>
</feature>
<feature type="region of interest" description="Disordered" evidence="8">
    <location>
        <begin position="504"/>
        <end position="547"/>
    </location>
</feature>
<feature type="repeat" description="TPR" evidence="6">
    <location>
        <begin position="666"/>
        <end position="699"/>
    </location>
</feature>
<dbReference type="InterPro" id="IPR001650">
    <property type="entry name" value="Helicase_C-like"/>
</dbReference>
<dbReference type="GO" id="GO:0005524">
    <property type="term" value="F:ATP binding"/>
    <property type="evidence" value="ECO:0007669"/>
    <property type="project" value="UniProtKB-KW"/>
</dbReference>
<dbReference type="SUPFAM" id="SSF52540">
    <property type="entry name" value="P-loop containing nucleoside triphosphate hydrolases"/>
    <property type="match status" value="1"/>
</dbReference>
<organism evidence="13 14">
    <name type="scientific">Perkinsus olseni</name>
    <name type="common">Perkinsus atlanticus</name>
    <dbReference type="NCBI Taxonomy" id="32597"/>
    <lineage>
        <taxon>Eukaryota</taxon>
        <taxon>Sar</taxon>
        <taxon>Alveolata</taxon>
        <taxon>Perkinsozoa</taxon>
        <taxon>Perkinsea</taxon>
        <taxon>Perkinsida</taxon>
        <taxon>Perkinsidae</taxon>
        <taxon>Perkinsus</taxon>
    </lineage>
</organism>
<dbReference type="Pfam" id="PF00226">
    <property type="entry name" value="DnaJ"/>
    <property type="match status" value="1"/>
</dbReference>
<dbReference type="Gene3D" id="1.25.40.10">
    <property type="entry name" value="Tetratricopeptide repeat domain"/>
    <property type="match status" value="1"/>
</dbReference>
<keyword evidence="6" id="KW-0802">TPR repeat</keyword>
<dbReference type="Pfam" id="PF00271">
    <property type="entry name" value="Helicase_C"/>
    <property type="match status" value="1"/>
</dbReference>
<dbReference type="PROSITE" id="PS50005">
    <property type="entry name" value="TPR"/>
    <property type="match status" value="1"/>
</dbReference>
<feature type="region of interest" description="Disordered" evidence="8">
    <location>
        <begin position="927"/>
        <end position="951"/>
    </location>
</feature>
<keyword evidence="4" id="KW-0347">Helicase</keyword>
<keyword evidence="2" id="KW-0547">Nucleotide-binding</keyword>
<dbReference type="InterPro" id="IPR011545">
    <property type="entry name" value="DEAD/DEAH_box_helicase_dom"/>
</dbReference>
<evidence type="ECO:0000256" key="8">
    <source>
        <dbReference type="SAM" id="MobiDB-lite"/>
    </source>
</evidence>
<dbReference type="InterPro" id="IPR014014">
    <property type="entry name" value="RNA_helicase_DEAD_Q_motif"/>
</dbReference>
<evidence type="ECO:0000256" key="2">
    <source>
        <dbReference type="ARBA" id="ARBA00022741"/>
    </source>
</evidence>
<feature type="domain" description="Helicase ATP-binding" evidence="10">
    <location>
        <begin position="150"/>
        <end position="325"/>
    </location>
</feature>
<dbReference type="Proteomes" id="UP000574390">
    <property type="component" value="Unassembled WGS sequence"/>
</dbReference>
<dbReference type="CDD" id="cd17966">
    <property type="entry name" value="DEADc_DDX5_DDX17"/>
    <property type="match status" value="1"/>
</dbReference>